<dbReference type="RefSeq" id="WP_132315202.1">
    <property type="nucleotide sequence ID" value="NZ_FWZT01000002.1"/>
</dbReference>
<gene>
    <name evidence="1" type="ORF">SAMN06296036_102284</name>
</gene>
<sequence>MVDEQSLLKDLVDAISNWLEGGRGRSLSSLSRRCNIAYSTIRRIAQNESTPHPYSALSISEVVMTTPQRIAFLKKHFPTIGDLMDECYSPMIRPEANEGALKRFLAREPHNRIFNMAATQVGTHRDPINRLAGQLGIEALEEMLEAEILVEQADGTIKYTHDNWAIGNIEDTLEQVKHSVEHFDKSLVGTDGASLMHATGAISEDAVPKLKILIRNFIRDLNTLKNSPQSEGSVHFFCNLMYSLYDKEEWTGQEGAQS</sequence>
<reference evidence="2" key="1">
    <citation type="submission" date="2017-04" db="EMBL/GenBank/DDBJ databases">
        <authorList>
            <person name="Varghese N."/>
            <person name="Submissions S."/>
        </authorList>
    </citation>
    <scope>NUCLEOTIDE SEQUENCE [LARGE SCALE GENOMIC DNA]</scope>
    <source>
        <strain evidence="2">RKEM611</strain>
    </source>
</reference>
<evidence type="ECO:0000313" key="2">
    <source>
        <dbReference type="Proteomes" id="UP000192907"/>
    </source>
</evidence>
<organism evidence="1 2">
    <name type="scientific">Pseudobacteriovorax antillogorgiicola</name>
    <dbReference type="NCBI Taxonomy" id="1513793"/>
    <lineage>
        <taxon>Bacteria</taxon>
        <taxon>Pseudomonadati</taxon>
        <taxon>Bdellovibrionota</taxon>
        <taxon>Oligoflexia</taxon>
        <taxon>Oligoflexales</taxon>
        <taxon>Pseudobacteriovoracaceae</taxon>
        <taxon>Pseudobacteriovorax</taxon>
    </lineage>
</organism>
<dbReference type="Proteomes" id="UP000192907">
    <property type="component" value="Unassembled WGS sequence"/>
</dbReference>
<dbReference type="AlphaFoldDB" id="A0A1Y6BCB8"/>
<protein>
    <recommendedName>
        <fullName evidence="3">TIGR02147 family protein</fullName>
    </recommendedName>
</protein>
<name>A0A1Y6BCB8_9BACT</name>
<dbReference type="STRING" id="1513793.SAMN06296036_102284"/>
<keyword evidence="2" id="KW-1185">Reference proteome</keyword>
<proteinExistence type="predicted"/>
<dbReference type="EMBL" id="FWZT01000002">
    <property type="protein sequence ID" value="SME96449.1"/>
    <property type="molecule type" value="Genomic_DNA"/>
</dbReference>
<evidence type="ECO:0008006" key="3">
    <source>
        <dbReference type="Google" id="ProtNLM"/>
    </source>
</evidence>
<evidence type="ECO:0000313" key="1">
    <source>
        <dbReference type="EMBL" id="SME96449.1"/>
    </source>
</evidence>
<accession>A0A1Y6BCB8</accession>